<proteinExistence type="predicted"/>
<evidence type="ECO:0000259" key="2">
    <source>
        <dbReference type="Pfam" id="PF00144"/>
    </source>
</evidence>
<comment type="caution">
    <text evidence="3">The sequence shown here is derived from an EMBL/GenBank/DDBJ whole genome shotgun (WGS) entry which is preliminary data.</text>
</comment>
<feature type="domain" description="Beta-lactamase-related" evidence="2">
    <location>
        <begin position="55"/>
        <end position="382"/>
    </location>
</feature>
<dbReference type="SUPFAM" id="SSF56601">
    <property type="entry name" value="beta-lactamase/transpeptidase-like"/>
    <property type="match status" value="1"/>
</dbReference>
<dbReference type="Proteomes" id="UP001499954">
    <property type="component" value="Unassembled WGS sequence"/>
</dbReference>
<dbReference type="Pfam" id="PF00144">
    <property type="entry name" value="Beta-lactamase"/>
    <property type="match status" value="1"/>
</dbReference>
<protein>
    <submittedName>
        <fullName evidence="3">Serine hydrolase domain-containing protein</fullName>
    </submittedName>
</protein>
<accession>A0ABP5CEP5</accession>
<evidence type="ECO:0000313" key="4">
    <source>
        <dbReference type="Proteomes" id="UP001499954"/>
    </source>
</evidence>
<dbReference type="EMBL" id="BAAAMK010000009">
    <property type="protein sequence ID" value="GAA1962827.1"/>
    <property type="molecule type" value="Genomic_DNA"/>
</dbReference>
<dbReference type="Gene3D" id="3.40.710.10">
    <property type="entry name" value="DD-peptidase/beta-lactamase superfamily"/>
    <property type="match status" value="1"/>
</dbReference>
<keyword evidence="4" id="KW-1185">Reference proteome</keyword>
<dbReference type="RefSeq" id="WP_157415747.1">
    <property type="nucleotide sequence ID" value="NZ_BAAAMK010000009.1"/>
</dbReference>
<dbReference type="PANTHER" id="PTHR43283">
    <property type="entry name" value="BETA-LACTAMASE-RELATED"/>
    <property type="match status" value="1"/>
</dbReference>
<keyword evidence="1" id="KW-0732">Signal</keyword>
<dbReference type="InterPro" id="IPR050789">
    <property type="entry name" value="Diverse_Enzym_Activities"/>
</dbReference>
<gene>
    <name evidence="3" type="ORF">GCM10009717_32000</name>
</gene>
<dbReference type="InterPro" id="IPR012338">
    <property type="entry name" value="Beta-lactam/transpept-like"/>
</dbReference>
<evidence type="ECO:0000313" key="3">
    <source>
        <dbReference type="EMBL" id="GAA1962827.1"/>
    </source>
</evidence>
<keyword evidence="3" id="KW-0378">Hydrolase</keyword>
<evidence type="ECO:0000256" key="1">
    <source>
        <dbReference type="SAM" id="SignalP"/>
    </source>
</evidence>
<reference evidence="4" key="1">
    <citation type="journal article" date="2019" name="Int. J. Syst. Evol. Microbiol.">
        <title>The Global Catalogue of Microorganisms (GCM) 10K type strain sequencing project: providing services to taxonomists for standard genome sequencing and annotation.</title>
        <authorList>
            <consortium name="The Broad Institute Genomics Platform"/>
            <consortium name="The Broad Institute Genome Sequencing Center for Infectious Disease"/>
            <person name="Wu L."/>
            <person name="Ma J."/>
        </authorList>
    </citation>
    <scope>NUCLEOTIDE SEQUENCE [LARGE SCALE GENOMIC DNA]</scope>
    <source>
        <strain evidence="4">JCM 13584</strain>
    </source>
</reference>
<dbReference type="InterPro" id="IPR001466">
    <property type="entry name" value="Beta-lactam-related"/>
</dbReference>
<feature type="signal peptide" evidence="1">
    <location>
        <begin position="1"/>
        <end position="21"/>
    </location>
</feature>
<organism evidence="3 4">
    <name type="scientific">Agromyces allii</name>
    <dbReference type="NCBI Taxonomy" id="393607"/>
    <lineage>
        <taxon>Bacteria</taxon>
        <taxon>Bacillati</taxon>
        <taxon>Actinomycetota</taxon>
        <taxon>Actinomycetes</taxon>
        <taxon>Micrococcales</taxon>
        <taxon>Microbacteriaceae</taxon>
        <taxon>Agromyces</taxon>
    </lineage>
</organism>
<name>A0ABP5CEP5_9MICO</name>
<feature type="chain" id="PRO_5045746715" evidence="1">
    <location>
        <begin position="22"/>
        <end position="408"/>
    </location>
</feature>
<dbReference type="PROSITE" id="PS51257">
    <property type="entry name" value="PROKAR_LIPOPROTEIN"/>
    <property type="match status" value="1"/>
</dbReference>
<dbReference type="GO" id="GO:0016787">
    <property type="term" value="F:hydrolase activity"/>
    <property type="evidence" value="ECO:0007669"/>
    <property type="project" value="UniProtKB-KW"/>
</dbReference>
<dbReference type="PANTHER" id="PTHR43283:SF18">
    <property type="match status" value="1"/>
</dbReference>
<sequence>MHNSTRVVAAITAVVSTLALALSGCAATTASDAATSPPATSAPLLDAELRTQLESALDEGFAASGMPGVIVGVWVPGEDEWVSARGVAEVGTDDPIGRDNQQKIGSITKTIVGTVMLQVIGEGEYDVGLDDTLDRWYPDFPEASNITVRMLLNHSSGIGEAGRAQVDRICAAPYAVPTPDQLIAVSAETPRADFAPGEGFEYANGNYFLLGGILEQVTGSDLATLIHDRITEPFGMDRSRFAPDGVVTAPLTHGYSEFCPELGETVDTVEWSNGESWAGGAMVSTLDDLHAWGEAIGAGAGVTPELQAARYADRAIISEETGSAYGLGAGVVYDAATDCVLIVSHAGAEPGYGTNFAFYPMTGAVLAMLGNGDGGTGDAASEVTKALAPVLGPVLYPTPTEACAAPWG</sequence>